<dbReference type="InterPro" id="IPR029470">
    <property type="entry name" value="PDDEXK_4"/>
</dbReference>
<sequence length="380" mass="45267">MTNTQIKNFFSLVATKKKLVEQIRYLYGKELAVNFNSFDFWSIDENKVSEIIAFFLNPDGCHEQGDAYLRLFLKKFDLDFFNYSETDKISVHCESSTENNRRIDIVIVKNNYEKAIGIENKIYTWTQDQHNQINDYYEYLLEKTNGNFCLIYLSPASKEISNESISKENRFQYISDQRLKQLTYEDHLIECIREFGNITQNYRVKSFLCDLEKKLKKMYMGEENVNSKQVIKDLILENKENIEISFLVANSLKEVKYKLKEKFNEQIEEIGRELNIKVEGIYLVPSKWSKHKIGFSFERGGIIYGVKRITPDINRSRLSEIENIFQQQFMVSEWWPMYQFFYSNIEIDKDFWIDVSTGRAKERAKDFIKAINDKLNNENY</sequence>
<dbReference type="Pfam" id="PF14281">
    <property type="entry name" value="PDDEXK_4"/>
    <property type="match status" value="1"/>
</dbReference>
<dbReference type="RefSeq" id="WP_071135814.1">
    <property type="nucleotide sequence ID" value="NZ_LT608328.1"/>
</dbReference>
<dbReference type="Proteomes" id="UP000178485">
    <property type="component" value="Chromosome i"/>
</dbReference>
<keyword evidence="2" id="KW-1185">Reference proteome</keyword>
<dbReference type="KEGG" id="pmuc:ING2E5A_0223"/>
<proteinExistence type="predicted"/>
<dbReference type="AlphaFoldDB" id="A0A1G4G3R6"/>
<evidence type="ECO:0000313" key="1">
    <source>
        <dbReference type="EMBL" id="SCM55302.1"/>
    </source>
</evidence>
<protein>
    <recommendedName>
        <fullName evidence="3">PD-(D/E)XK nuclease superfamily protein</fullName>
    </recommendedName>
</protein>
<gene>
    <name evidence="1" type="ORF">ING2E5A_0223</name>
</gene>
<dbReference type="EMBL" id="LT608328">
    <property type="protein sequence ID" value="SCM55302.1"/>
    <property type="molecule type" value="Genomic_DNA"/>
</dbReference>
<evidence type="ECO:0008006" key="3">
    <source>
        <dbReference type="Google" id="ProtNLM"/>
    </source>
</evidence>
<accession>A0A1G4G3R6</accession>
<organism evidence="1 2">
    <name type="scientific">Petrimonas mucosa</name>
    <dbReference type="NCBI Taxonomy" id="1642646"/>
    <lineage>
        <taxon>Bacteria</taxon>
        <taxon>Pseudomonadati</taxon>
        <taxon>Bacteroidota</taxon>
        <taxon>Bacteroidia</taxon>
        <taxon>Bacteroidales</taxon>
        <taxon>Dysgonomonadaceae</taxon>
        <taxon>Petrimonas</taxon>
    </lineage>
</organism>
<name>A0A1G4G3R6_9BACT</name>
<evidence type="ECO:0000313" key="2">
    <source>
        <dbReference type="Proteomes" id="UP000178485"/>
    </source>
</evidence>
<reference evidence="1 2" key="1">
    <citation type="submission" date="2016-08" db="EMBL/GenBank/DDBJ databases">
        <authorList>
            <person name="Seilhamer J.J."/>
        </authorList>
    </citation>
    <scope>NUCLEOTIDE SEQUENCE [LARGE SCALE GENOMIC DNA]</scope>
    <source>
        <strain evidence="1">ING2-E5A</strain>
    </source>
</reference>